<evidence type="ECO:0000256" key="2">
    <source>
        <dbReference type="ARBA" id="ARBA00022723"/>
    </source>
</evidence>
<keyword evidence="4" id="KW-0862">Zinc</keyword>
<evidence type="ECO:0000313" key="7">
    <source>
        <dbReference type="EMBL" id="QAS70582.1"/>
    </source>
</evidence>
<dbReference type="Proteomes" id="UP001167919">
    <property type="component" value="Unassembled WGS sequence"/>
</dbReference>
<reference evidence="6" key="2">
    <citation type="submission" date="2019-01" db="EMBL/GenBank/DDBJ databases">
        <title>Oenococcus sicerae UCMA17102.</title>
        <authorList>
            <person name="Cousin F.J."/>
            <person name="Le Guellec R."/>
            <person name="Cretenet M."/>
        </authorList>
    </citation>
    <scope>NUCLEOTIDE SEQUENCE</scope>
    <source>
        <strain evidence="6">UCMA17102</strain>
    </source>
</reference>
<dbReference type="SUPFAM" id="SSF53927">
    <property type="entry name" value="Cytidine deaminase-like"/>
    <property type="match status" value="1"/>
</dbReference>
<dbReference type="GO" id="GO:0046872">
    <property type="term" value="F:metal ion binding"/>
    <property type="evidence" value="ECO:0007669"/>
    <property type="project" value="UniProtKB-KW"/>
</dbReference>
<dbReference type="InterPro" id="IPR002125">
    <property type="entry name" value="CMP_dCMP_dom"/>
</dbReference>
<dbReference type="Gene3D" id="3.40.140.10">
    <property type="entry name" value="Cytidine Deaminase, domain 2"/>
    <property type="match status" value="1"/>
</dbReference>
<evidence type="ECO:0000256" key="3">
    <source>
        <dbReference type="ARBA" id="ARBA00022801"/>
    </source>
</evidence>
<dbReference type="CDD" id="cd01285">
    <property type="entry name" value="nucleoside_deaminase"/>
    <property type="match status" value="1"/>
</dbReference>
<dbReference type="PANTHER" id="PTHR11079:SF161">
    <property type="entry name" value="CMP_DCMP-TYPE DEAMINASE DOMAIN-CONTAINING PROTEIN"/>
    <property type="match status" value="1"/>
</dbReference>
<comment type="similarity">
    <text evidence="1">Belongs to the cytidine and deoxycytidylate deaminase family.</text>
</comment>
<dbReference type="InterPro" id="IPR016193">
    <property type="entry name" value="Cytidine_deaminase-like"/>
</dbReference>
<organism evidence="6 9">
    <name type="scientific">Oenococcus sicerae</name>
    <dbReference type="NCBI Taxonomy" id="2203724"/>
    <lineage>
        <taxon>Bacteria</taxon>
        <taxon>Bacillati</taxon>
        <taxon>Bacillota</taxon>
        <taxon>Bacilli</taxon>
        <taxon>Lactobacillales</taxon>
        <taxon>Lactobacillaceae</taxon>
        <taxon>Oenococcus</taxon>
    </lineage>
</organism>
<keyword evidence="2" id="KW-0479">Metal-binding</keyword>
<keyword evidence="8" id="KW-1185">Reference proteome</keyword>
<reference evidence="7" key="3">
    <citation type="submission" date="2020-01" db="EMBL/GenBank/DDBJ databases">
        <authorList>
            <person name="Cousin F.J."/>
            <person name="Le Guellec R."/>
            <person name="Cretenet M."/>
        </authorList>
    </citation>
    <scope>NUCLEOTIDE SEQUENCE</scope>
    <source>
        <strain evidence="7">UCMA 15228</strain>
    </source>
</reference>
<dbReference type="RefSeq" id="WP_128687036.1">
    <property type="nucleotide sequence ID" value="NZ_CP029684.2"/>
</dbReference>
<evidence type="ECO:0000256" key="4">
    <source>
        <dbReference type="ARBA" id="ARBA00022833"/>
    </source>
</evidence>
<feature type="domain" description="CMP/dCMP-type deaminase" evidence="5">
    <location>
        <begin position="1"/>
        <end position="109"/>
    </location>
</feature>
<evidence type="ECO:0000256" key="1">
    <source>
        <dbReference type="ARBA" id="ARBA00006576"/>
    </source>
</evidence>
<dbReference type="EMBL" id="CP029684">
    <property type="protein sequence ID" value="QAS70582.1"/>
    <property type="molecule type" value="Genomic_DNA"/>
</dbReference>
<evidence type="ECO:0000259" key="5">
    <source>
        <dbReference type="PROSITE" id="PS51747"/>
    </source>
</evidence>
<sequence length="151" mass="16841">MRLAIEQADENLVLKEGGPFGAVVTRNEEIICAAHNMVLANNDPTAHAEITAIRKACAILGTYDLSDCVLYSSCYPCPMCLSAAIWANIKHIYYGNSAKDASRIGFRDDDIYKFIQAGKQGSKLLKIDQIEHERALKTFHNYLADSQRQPY</sequence>
<evidence type="ECO:0000313" key="6">
    <source>
        <dbReference type="EMBL" id="MDN6900887.1"/>
    </source>
</evidence>
<dbReference type="Pfam" id="PF00383">
    <property type="entry name" value="dCMP_cyt_deam_1"/>
    <property type="match status" value="1"/>
</dbReference>
<protein>
    <submittedName>
        <fullName evidence="6">Nucleoside deaminase</fullName>
    </submittedName>
</protein>
<dbReference type="GO" id="GO:0006152">
    <property type="term" value="P:purine nucleoside catabolic process"/>
    <property type="evidence" value="ECO:0007669"/>
    <property type="project" value="TreeGrafter"/>
</dbReference>
<keyword evidence="3" id="KW-0378">Hydrolase</keyword>
<dbReference type="PROSITE" id="PS51747">
    <property type="entry name" value="CYT_DCMP_DEAMINASES_2"/>
    <property type="match status" value="1"/>
</dbReference>
<dbReference type="AlphaFoldDB" id="A0AAJ1RAR8"/>
<dbReference type="FunFam" id="3.40.140.10:FF:000011">
    <property type="entry name" value="tRNA-specific adenosine deaminase"/>
    <property type="match status" value="1"/>
</dbReference>
<accession>A0AAJ1RAR8</accession>
<dbReference type="PANTHER" id="PTHR11079">
    <property type="entry name" value="CYTOSINE DEAMINASE FAMILY MEMBER"/>
    <property type="match status" value="1"/>
</dbReference>
<evidence type="ECO:0000313" key="9">
    <source>
        <dbReference type="Proteomes" id="UP001167919"/>
    </source>
</evidence>
<dbReference type="GO" id="GO:0047974">
    <property type="term" value="F:guanosine deaminase activity"/>
    <property type="evidence" value="ECO:0007669"/>
    <property type="project" value="TreeGrafter"/>
</dbReference>
<dbReference type="Proteomes" id="UP000286907">
    <property type="component" value="Chromosome"/>
</dbReference>
<evidence type="ECO:0000313" key="8">
    <source>
        <dbReference type="Proteomes" id="UP000286907"/>
    </source>
</evidence>
<reference evidence="7 8" key="1">
    <citation type="journal article" date="2019" name="Syst. Appl. Microbiol.">
        <title>Oenococcus sicerae sp. nov., isolated from French cider.</title>
        <authorList>
            <person name="Cousin F.J."/>
            <person name="Le Guellec R."/>
            <person name="Chagnot C."/>
            <person name="Goux D."/>
            <person name="Dalmasso M."/>
            <person name="Laplace J.M."/>
            <person name="Cretenet M."/>
        </authorList>
    </citation>
    <scope>NUCLEOTIDE SEQUENCE [LARGE SCALE GENOMIC DNA]</scope>
    <source>
        <strain evidence="7 8">UCMA 15228</strain>
    </source>
</reference>
<proteinExistence type="inferred from homology"/>
<name>A0AAJ1RAR8_9LACO</name>
<gene>
    <name evidence="7" type="ORF">DLJ48_00795</name>
    <name evidence="6" type="ORF">EVC35_07810</name>
</gene>
<dbReference type="EMBL" id="SDWY01000004">
    <property type="protein sequence ID" value="MDN6900887.1"/>
    <property type="molecule type" value="Genomic_DNA"/>
</dbReference>